<protein>
    <submittedName>
        <fullName evidence="1">Uncharacterized protein</fullName>
    </submittedName>
</protein>
<organism evidence="1 2">
    <name type="scientific">Amycolatopsis tucumanensis</name>
    <dbReference type="NCBI Taxonomy" id="401106"/>
    <lineage>
        <taxon>Bacteria</taxon>
        <taxon>Bacillati</taxon>
        <taxon>Actinomycetota</taxon>
        <taxon>Actinomycetes</taxon>
        <taxon>Pseudonocardiales</taxon>
        <taxon>Pseudonocardiaceae</taxon>
        <taxon>Amycolatopsis</taxon>
    </lineage>
</organism>
<evidence type="ECO:0000313" key="1">
    <source>
        <dbReference type="EMBL" id="GAA3817282.1"/>
    </source>
</evidence>
<name>A0ABP7IFL6_9PSEU</name>
<comment type="caution">
    <text evidence="1">The sequence shown here is derived from an EMBL/GenBank/DDBJ whole genome shotgun (WGS) entry which is preliminary data.</text>
</comment>
<proteinExistence type="predicted"/>
<accession>A0ABP7IFL6</accession>
<keyword evidence="2" id="KW-1185">Reference proteome</keyword>
<dbReference type="Proteomes" id="UP001501624">
    <property type="component" value="Unassembled WGS sequence"/>
</dbReference>
<reference evidence="2" key="1">
    <citation type="journal article" date="2019" name="Int. J. Syst. Evol. Microbiol.">
        <title>The Global Catalogue of Microorganisms (GCM) 10K type strain sequencing project: providing services to taxonomists for standard genome sequencing and annotation.</title>
        <authorList>
            <consortium name="The Broad Institute Genomics Platform"/>
            <consortium name="The Broad Institute Genome Sequencing Center for Infectious Disease"/>
            <person name="Wu L."/>
            <person name="Ma J."/>
        </authorList>
    </citation>
    <scope>NUCLEOTIDE SEQUENCE [LARGE SCALE GENOMIC DNA]</scope>
    <source>
        <strain evidence="2">JCM 17017</strain>
    </source>
</reference>
<dbReference type="EMBL" id="BAABCM010000005">
    <property type="protein sequence ID" value="GAA3817282.1"/>
    <property type="molecule type" value="Genomic_DNA"/>
</dbReference>
<gene>
    <name evidence="1" type="ORF">GCM10022380_39590</name>
</gene>
<evidence type="ECO:0000313" key="2">
    <source>
        <dbReference type="Proteomes" id="UP001501624"/>
    </source>
</evidence>
<sequence length="62" mass="6324">MTAAIGLLFSDRARVLSAADGALGDPLGEQCERFVVEAACAGPHVFVLGAQSAATLLAIRQP</sequence>